<keyword evidence="2" id="KW-1185">Reference proteome</keyword>
<proteinExistence type="predicted"/>
<evidence type="ECO:0000313" key="2">
    <source>
        <dbReference type="Proteomes" id="UP001642484"/>
    </source>
</evidence>
<organism evidence="1 2">
    <name type="scientific">Durusdinium trenchii</name>
    <dbReference type="NCBI Taxonomy" id="1381693"/>
    <lineage>
        <taxon>Eukaryota</taxon>
        <taxon>Sar</taxon>
        <taxon>Alveolata</taxon>
        <taxon>Dinophyceae</taxon>
        <taxon>Suessiales</taxon>
        <taxon>Symbiodiniaceae</taxon>
        <taxon>Durusdinium</taxon>
    </lineage>
</organism>
<dbReference type="EMBL" id="CAXAMN010003258">
    <property type="protein sequence ID" value="CAK9003606.1"/>
    <property type="molecule type" value="Genomic_DNA"/>
</dbReference>
<gene>
    <name evidence="1" type="ORF">CCMP2556_LOCUS7353</name>
</gene>
<sequence>MAALVGSLVQDLVGAESEAGSAESAFVVPEVAPSKVHGVRSKKSSDYTERPETTTEMYITAVVPEPLERYMHWLFQQQTRETWLSKNPTERPLVVLTSTNSPVLRALLEYTEVLRDLPADSDTLCHMKTLTEQEARDIAQDLINAEQCCLDEGYSMRLQGVAASCTDLLPGGRLHKFGELLSYQKPLNAEIEDNFARHQSCARSARGKPVGLAANCSKHILAELKTDHVRRQSQSGKQHASRLVDLDGGITFSPESLADWARSTMQLALGTGSDALPLVDNAIANDPSRPATSAQGLAAINASLSCATTVSKRKRKRPVEDIIQEIEAGATKPSQNHQVQKRKKKHNGWTLHLANTWKQNSRRAGESKRSRARRVLAQAHQSWHAAWHSMGCVIRVCFQGSWNCWFYC</sequence>
<reference evidence="1 2" key="1">
    <citation type="submission" date="2024-02" db="EMBL/GenBank/DDBJ databases">
        <authorList>
            <person name="Chen Y."/>
            <person name="Shah S."/>
            <person name="Dougan E. K."/>
            <person name="Thang M."/>
            <person name="Chan C."/>
        </authorList>
    </citation>
    <scope>NUCLEOTIDE SEQUENCE [LARGE SCALE GENOMIC DNA]</scope>
</reference>
<dbReference type="Proteomes" id="UP001642484">
    <property type="component" value="Unassembled WGS sequence"/>
</dbReference>
<name>A0ABP0ILX3_9DINO</name>
<protein>
    <submittedName>
        <fullName evidence="1">Uncharacterized protein</fullName>
    </submittedName>
</protein>
<accession>A0ABP0ILX3</accession>
<comment type="caution">
    <text evidence="1">The sequence shown here is derived from an EMBL/GenBank/DDBJ whole genome shotgun (WGS) entry which is preliminary data.</text>
</comment>
<evidence type="ECO:0000313" key="1">
    <source>
        <dbReference type="EMBL" id="CAK9003606.1"/>
    </source>
</evidence>